<reference evidence="2" key="1">
    <citation type="journal article" date="2019" name="Int. J. Syst. Evol. Microbiol.">
        <title>The Global Catalogue of Microorganisms (GCM) 10K type strain sequencing project: providing services to taxonomists for standard genome sequencing and annotation.</title>
        <authorList>
            <consortium name="The Broad Institute Genomics Platform"/>
            <consortium name="The Broad Institute Genome Sequencing Center for Infectious Disease"/>
            <person name="Wu L."/>
            <person name="Ma J."/>
        </authorList>
    </citation>
    <scope>NUCLEOTIDE SEQUENCE [LARGE SCALE GENOMIC DNA]</scope>
    <source>
        <strain evidence="2">JCM 18514</strain>
    </source>
</reference>
<dbReference type="Proteomes" id="UP001500200">
    <property type="component" value="Unassembled WGS sequence"/>
</dbReference>
<accession>A0ABP9SQ90</accession>
<gene>
    <name evidence="1" type="ORF">GCM10023346_40930</name>
</gene>
<protein>
    <recommendedName>
        <fullName evidence="3">TnsA-like heteromeric transposase endonuclease subunit</fullName>
    </recommendedName>
</protein>
<dbReference type="InterPro" id="IPR048000">
    <property type="entry name" value="TnsA-like"/>
</dbReference>
<proteinExistence type="predicted"/>
<dbReference type="NCBIfam" id="NF033179">
    <property type="entry name" value="TnsA_like_Actin"/>
    <property type="match status" value="1"/>
</dbReference>
<dbReference type="EMBL" id="BAABKK010000030">
    <property type="protein sequence ID" value="GAA5199951.1"/>
    <property type="molecule type" value="Genomic_DNA"/>
</dbReference>
<sequence>MLMELDHTTDLAKVAAQPFCILFADGARHYPDYFALHSSGRQVVYDVRPADRVDEKATVQFEKTRRVCEEVGWGYEVLHGVMGVRRHNLEWLAGYRHPYVDPGHRERARILDASTEPVPLAQLAVDLDAVLPAKSLPGIYHLMWSQDLTYDPSKPLGWRTLIERNHRG</sequence>
<keyword evidence="2" id="KW-1185">Reference proteome</keyword>
<evidence type="ECO:0000313" key="2">
    <source>
        <dbReference type="Proteomes" id="UP001500200"/>
    </source>
</evidence>
<evidence type="ECO:0008006" key="3">
    <source>
        <dbReference type="Google" id="ProtNLM"/>
    </source>
</evidence>
<organism evidence="1 2">
    <name type="scientific">Arthrobacter gyeryongensis</name>
    <dbReference type="NCBI Taxonomy" id="1650592"/>
    <lineage>
        <taxon>Bacteria</taxon>
        <taxon>Bacillati</taxon>
        <taxon>Actinomycetota</taxon>
        <taxon>Actinomycetes</taxon>
        <taxon>Micrococcales</taxon>
        <taxon>Micrococcaceae</taxon>
        <taxon>Arthrobacter</taxon>
    </lineage>
</organism>
<comment type="caution">
    <text evidence="1">The sequence shown here is derived from an EMBL/GenBank/DDBJ whole genome shotgun (WGS) entry which is preliminary data.</text>
</comment>
<name>A0ABP9SQ90_9MICC</name>
<evidence type="ECO:0000313" key="1">
    <source>
        <dbReference type="EMBL" id="GAA5199951.1"/>
    </source>
</evidence>